<name>A0A9P4QSW6_9PLEO</name>
<evidence type="ECO:0000256" key="3">
    <source>
        <dbReference type="ARBA" id="ARBA00022448"/>
    </source>
</evidence>
<dbReference type="GO" id="GO:0015078">
    <property type="term" value="F:proton transmembrane transporter activity"/>
    <property type="evidence" value="ECO:0007669"/>
    <property type="project" value="InterPro"/>
</dbReference>
<evidence type="ECO:0000256" key="1">
    <source>
        <dbReference type="ARBA" id="ARBA00004273"/>
    </source>
</evidence>
<keyword evidence="8 11" id="KW-0496">Mitochondrion</keyword>
<comment type="subunit">
    <text evidence="11">F-type ATPases have 2 components, CF(1) - the catalytic core - and CF(0) - the membrane proton channel. CF(1) and CF(0) have multiple subunits.</text>
</comment>
<dbReference type="GO" id="GO:0005743">
    <property type="term" value="C:mitochondrial inner membrane"/>
    <property type="evidence" value="ECO:0007669"/>
    <property type="project" value="UniProtKB-SubCell"/>
</dbReference>
<dbReference type="Pfam" id="PF05680">
    <property type="entry name" value="ATP-synt_E"/>
    <property type="match status" value="1"/>
</dbReference>
<evidence type="ECO:0000256" key="11">
    <source>
        <dbReference type="RuleBase" id="RU367005"/>
    </source>
</evidence>
<evidence type="ECO:0000256" key="2">
    <source>
        <dbReference type="ARBA" id="ARBA00007333"/>
    </source>
</evidence>
<comment type="function">
    <text evidence="11">Subunit e, of the mitochondrial membrane ATP synthase complex (F(1)F(0) ATP synthase or Complex V) that produces ATP from ADP in the presence of a proton gradient across the membrane which is generated by electron transport complexes of the respiratory chain. ATP synthase complex consist of a soluble F(1) head domain - the catalytic core - and a membrane F(1) domain - the membrane proton channel. These two domains are linked by a central stalk rotating inside the F(1) region and a stationary peripheral stalk. During catalysis, ATP synthesis in the catalytic domain of F(1) is coupled via a rotary mechanism of the central stalk subunits to proton translocation. In vivo, can only synthesize ATP although its ATP hydrolase activity can be activated artificially in vitro. Part of the complex F(0) domain.</text>
</comment>
<evidence type="ECO:0000313" key="13">
    <source>
        <dbReference type="EMBL" id="KAF2733248.1"/>
    </source>
</evidence>
<proteinExistence type="inferred from homology"/>
<dbReference type="AlphaFoldDB" id="A0A9P4QSW6"/>
<accession>A0A9P4QSW6</accession>
<dbReference type="EMBL" id="ML996164">
    <property type="protein sequence ID" value="KAF2733248.1"/>
    <property type="molecule type" value="Genomic_DNA"/>
</dbReference>
<dbReference type="GO" id="GO:0045259">
    <property type="term" value="C:proton-transporting ATP synthase complex"/>
    <property type="evidence" value="ECO:0007669"/>
    <property type="project" value="UniProtKB-UniRule"/>
</dbReference>
<feature type="non-terminal residue" evidence="13">
    <location>
        <position position="1"/>
    </location>
</feature>
<dbReference type="OrthoDB" id="2125027at2759"/>
<comment type="caution">
    <text evidence="13">The sequence shown here is derived from an EMBL/GenBank/DDBJ whole genome shotgun (WGS) entry which is preliminary data.</text>
</comment>
<evidence type="ECO:0000256" key="5">
    <source>
        <dbReference type="ARBA" id="ARBA00022781"/>
    </source>
</evidence>
<dbReference type="Proteomes" id="UP000799444">
    <property type="component" value="Unassembled WGS sequence"/>
</dbReference>
<gene>
    <name evidence="13" type="ORF">EJ04DRAFT_439458</name>
</gene>
<keyword evidence="4 11" id="KW-0138">CF(0)</keyword>
<keyword evidence="10 11" id="KW-0066">ATP synthesis</keyword>
<keyword evidence="3 11" id="KW-0813">Transport</keyword>
<comment type="subcellular location">
    <subcellularLocation>
        <location evidence="1 11">Mitochondrion inner membrane</location>
    </subcellularLocation>
</comment>
<keyword evidence="7 11" id="KW-0406">Ion transport</keyword>
<evidence type="ECO:0000256" key="6">
    <source>
        <dbReference type="ARBA" id="ARBA00022792"/>
    </source>
</evidence>
<keyword evidence="9" id="KW-0472">Membrane</keyword>
<feature type="region of interest" description="Disordered" evidence="12">
    <location>
        <begin position="50"/>
        <end position="78"/>
    </location>
</feature>
<sequence>ILISSQVLRWSSLGLGIFYGIYHQASISSRDRIAKEKADYQHKESLISQAKSEWAKQNAPAQSTPSSGANADPKDPNADLLAVYGISDEK</sequence>
<protein>
    <recommendedName>
        <fullName evidence="11">ATP synthase F(0) complex subunit e, mitochondrial</fullName>
    </recommendedName>
</protein>
<keyword evidence="14" id="KW-1185">Reference proteome</keyword>
<evidence type="ECO:0000256" key="9">
    <source>
        <dbReference type="ARBA" id="ARBA00023136"/>
    </source>
</evidence>
<dbReference type="InterPro" id="IPR008386">
    <property type="entry name" value="ATP_synth_F0_esu_mt"/>
</dbReference>
<evidence type="ECO:0000256" key="4">
    <source>
        <dbReference type="ARBA" id="ARBA00022547"/>
    </source>
</evidence>
<evidence type="ECO:0000256" key="8">
    <source>
        <dbReference type="ARBA" id="ARBA00023128"/>
    </source>
</evidence>
<evidence type="ECO:0000313" key="14">
    <source>
        <dbReference type="Proteomes" id="UP000799444"/>
    </source>
</evidence>
<reference evidence="13" key="1">
    <citation type="journal article" date="2020" name="Stud. Mycol.">
        <title>101 Dothideomycetes genomes: a test case for predicting lifestyles and emergence of pathogens.</title>
        <authorList>
            <person name="Haridas S."/>
            <person name="Albert R."/>
            <person name="Binder M."/>
            <person name="Bloem J."/>
            <person name="Labutti K."/>
            <person name="Salamov A."/>
            <person name="Andreopoulos B."/>
            <person name="Baker S."/>
            <person name="Barry K."/>
            <person name="Bills G."/>
            <person name="Bluhm B."/>
            <person name="Cannon C."/>
            <person name="Castanera R."/>
            <person name="Culley D."/>
            <person name="Daum C."/>
            <person name="Ezra D."/>
            <person name="Gonzalez J."/>
            <person name="Henrissat B."/>
            <person name="Kuo A."/>
            <person name="Liang C."/>
            <person name="Lipzen A."/>
            <person name="Lutzoni F."/>
            <person name="Magnuson J."/>
            <person name="Mondo S."/>
            <person name="Nolan M."/>
            <person name="Ohm R."/>
            <person name="Pangilinan J."/>
            <person name="Park H.-J."/>
            <person name="Ramirez L."/>
            <person name="Alfaro M."/>
            <person name="Sun H."/>
            <person name="Tritt A."/>
            <person name="Yoshinaga Y."/>
            <person name="Zwiers L.-H."/>
            <person name="Turgeon B."/>
            <person name="Goodwin S."/>
            <person name="Spatafora J."/>
            <person name="Crous P."/>
            <person name="Grigoriev I."/>
        </authorList>
    </citation>
    <scope>NUCLEOTIDE SEQUENCE</scope>
    <source>
        <strain evidence="13">CBS 125425</strain>
    </source>
</reference>
<evidence type="ECO:0000256" key="10">
    <source>
        <dbReference type="ARBA" id="ARBA00023310"/>
    </source>
</evidence>
<dbReference type="GO" id="GO:0015986">
    <property type="term" value="P:proton motive force-driven ATP synthesis"/>
    <property type="evidence" value="ECO:0007669"/>
    <property type="project" value="InterPro"/>
</dbReference>
<organism evidence="13 14">
    <name type="scientific">Polyplosphaeria fusca</name>
    <dbReference type="NCBI Taxonomy" id="682080"/>
    <lineage>
        <taxon>Eukaryota</taxon>
        <taxon>Fungi</taxon>
        <taxon>Dikarya</taxon>
        <taxon>Ascomycota</taxon>
        <taxon>Pezizomycotina</taxon>
        <taxon>Dothideomycetes</taxon>
        <taxon>Pleosporomycetidae</taxon>
        <taxon>Pleosporales</taxon>
        <taxon>Tetraplosphaeriaceae</taxon>
        <taxon>Polyplosphaeria</taxon>
    </lineage>
</organism>
<evidence type="ECO:0000256" key="12">
    <source>
        <dbReference type="SAM" id="MobiDB-lite"/>
    </source>
</evidence>
<comment type="similarity">
    <text evidence="2 11">Belongs to the ATPase e subunit family.</text>
</comment>
<keyword evidence="5 11" id="KW-0375">Hydrogen ion transport</keyword>
<evidence type="ECO:0000256" key="7">
    <source>
        <dbReference type="ARBA" id="ARBA00023065"/>
    </source>
</evidence>
<keyword evidence="6 11" id="KW-0999">Mitochondrion inner membrane</keyword>
<feature type="compositionally biased region" description="Polar residues" evidence="12">
    <location>
        <begin position="59"/>
        <end position="69"/>
    </location>
</feature>